<feature type="compositionally biased region" description="Pro residues" evidence="1">
    <location>
        <begin position="27"/>
        <end position="37"/>
    </location>
</feature>
<accession>A0A2T1HRF3</accession>
<comment type="caution">
    <text evidence="4">The sequence shown here is derived from an EMBL/GenBank/DDBJ whole genome shotgun (WGS) entry which is preliminary data.</text>
</comment>
<feature type="transmembrane region" description="Helical" evidence="2">
    <location>
        <begin position="2750"/>
        <end position="2774"/>
    </location>
</feature>
<protein>
    <recommendedName>
        <fullName evidence="3">SGNH hydrolase-type esterase domain-containing protein</fullName>
    </recommendedName>
</protein>
<evidence type="ECO:0000313" key="5">
    <source>
        <dbReference type="Proteomes" id="UP000239772"/>
    </source>
</evidence>
<feature type="transmembrane region" description="Helical" evidence="2">
    <location>
        <begin position="2593"/>
        <end position="2615"/>
    </location>
</feature>
<evidence type="ECO:0000256" key="1">
    <source>
        <dbReference type="SAM" id="MobiDB-lite"/>
    </source>
</evidence>
<evidence type="ECO:0000256" key="2">
    <source>
        <dbReference type="SAM" id="Phobius"/>
    </source>
</evidence>
<feature type="region of interest" description="Disordered" evidence="1">
    <location>
        <begin position="2142"/>
        <end position="2166"/>
    </location>
</feature>
<evidence type="ECO:0000259" key="3">
    <source>
        <dbReference type="Pfam" id="PF13472"/>
    </source>
</evidence>
<dbReference type="Pfam" id="PF13472">
    <property type="entry name" value="Lipase_GDSL_2"/>
    <property type="match status" value="1"/>
</dbReference>
<dbReference type="InterPro" id="IPR013830">
    <property type="entry name" value="SGNH_hydro"/>
</dbReference>
<feature type="transmembrane region" description="Helical" evidence="2">
    <location>
        <begin position="2558"/>
        <end position="2581"/>
    </location>
</feature>
<dbReference type="Gene3D" id="3.40.50.1110">
    <property type="entry name" value="SGNH hydrolase"/>
    <property type="match status" value="1"/>
</dbReference>
<dbReference type="RefSeq" id="WP_106337751.1">
    <property type="nucleotide sequence ID" value="NZ_PVZS01000015.1"/>
</dbReference>
<dbReference type="InterPro" id="IPR036514">
    <property type="entry name" value="SGNH_hydro_sf"/>
</dbReference>
<reference evidence="5" key="1">
    <citation type="submission" date="2018-03" db="EMBL/GenBank/DDBJ databases">
        <authorList>
            <person name="Sun L."/>
            <person name="Liu H."/>
            <person name="Chen W."/>
            <person name="Huang K."/>
            <person name="Liu W."/>
            <person name="Gao X."/>
        </authorList>
    </citation>
    <scope>NUCLEOTIDE SEQUENCE [LARGE SCALE GENOMIC DNA]</scope>
    <source>
        <strain evidence="5">SH9</strain>
    </source>
</reference>
<dbReference type="EMBL" id="PVZS01000015">
    <property type="protein sequence ID" value="PSC04225.1"/>
    <property type="molecule type" value="Genomic_DNA"/>
</dbReference>
<dbReference type="GO" id="GO:0016788">
    <property type="term" value="F:hydrolase activity, acting on ester bonds"/>
    <property type="evidence" value="ECO:0007669"/>
    <property type="project" value="UniProtKB-ARBA"/>
</dbReference>
<feature type="compositionally biased region" description="Polar residues" evidence="1">
    <location>
        <begin position="2152"/>
        <end position="2166"/>
    </location>
</feature>
<dbReference type="Proteomes" id="UP000239772">
    <property type="component" value="Unassembled WGS sequence"/>
</dbReference>
<feature type="compositionally biased region" description="Low complexity" evidence="1">
    <location>
        <begin position="1"/>
        <end position="26"/>
    </location>
</feature>
<feature type="domain" description="SGNH hydrolase-type esterase" evidence="3">
    <location>
        <begin position="1264"/>
        <end position="1456"/>
    </location>
</feature>
<organism evidence="4 5">
    <name type="scientific">Alsobacter soli</name>
    <dbReference type="NCBI Taxonomy" id="2109933"/>
    <lineage>
        <taxon>Bacteria</taxon>
        <taxon>Pseudomonadati</taxon>
        <taxon>Pseudomonadota</taxon>
        <taxon>Alphaproteobacteria</taxon>
        <taxon>Hyphomicrobiales</taxon>
        <taxon>Alsobacteraceae</taxon>
        <taxon>Alsobacter</taxon>
    </lineage>
</organism>
<keyword evidence="5" id="KW-1185">Reference proteome</keyword>
<keyword evidence="2" id="KW-1133">Transmembrane helix</keyword>
<feature type="region of interest" description="Disordered" evidence="1">
    <location>
        <begin position="1"/>
        <end position="42"/>
    </location>
</feature>
<feature type="region of interest" description="Disordered" evidence="1">
    <location>
        <begin position="331"/>
        <end position="352"/>
    </location>
</feature>
<sequence length="2818" mass="299860">MVATAAVTTAPKPASTTSDPKTVKPSTPAPAPAPTPPAKTVELNNLPPGAKVEIIENGKTVKTLAVNAKGVLPAIALTKAKTKIVVSFSGGSLTVDVDKDAKGNPVLRASLYDEATKTTKPIDTLDLNLDDSKPAAQREGRGYPIQKLQFKTFLVGASKLALRMPDAVAYPPHALILRGFTPGQAMTVEVDGKEAYVEYDATTKRYIVRPNRDGKASPIKSLTADSDGQITIVGGVGMKIRLNGQANGKFFRVEIPSLGNLDKDDLPAHFLVGKSPDFKPQDSYGVIQAVGAKGTVSQSGNAQYYRGGPDADKKLYMSQLALLVPKEVAKKSVTPASRPKPTQSSTPSVKPASDVTLAKPYVFEVNDLASGQEFTLTLGGKAFSLEGKNGVYKVTSLSTGSTSAKVVASASGSLSITGAEGMPLKLTGATTKVNTITIETQHLGARNAEGLLDVSLTFGTSGTQTVKSATSSQADAKNHTVATSWFETDPKAPQKGALRMKKGIWATTPVKPTPKPAAPGLAQAFVLNGQNPHQNLTLSLGGQSFTIALENPKVPGVYKVTPVAGTGGVTTATVTASSAGQTILKGVKGMPVHLTGTVAQSGELKIDIAKLGDAAAGQPTVRLAGTTNGATVWSGTGTLQMPELAIRLTKPSAPPKITPAAGAAGTREIELNHLPPNKDISIEIDGVPYYKSIGPDGKPVPHRTNSYGSVTFAAPLGKPVLVTMKDVTAYGGPVAITGKQLNIEFTNKFRGGRAIVWVSDQDAPESHKTQYPTSGASSGLPLPGAAQEYDTATKLALRMPSEIAGPSATTVTASQTKSAATGSKGAPHLVQVRGLPPGTPVTVTITPWSEVGKALPKVVTKKVSVDPVGHLLVDAHVGDKVLIEGFQPAEYSILIRSVGGQHTLGESNSYSGDGVPIVTLKNITYGAKKAEEREGGVNIKGLSRVYYGATSIRGPVPETAFHVPKEIFDDKDHPDTDQGAPMDTAPVSSAFVVPAGYQLVEINDLPPNAPFLVTATDDRGNSVPVVAAGAKNKSLKTDAVGQLVFACPIGSTVSVTGKSVSSSLTISISKLGTPGEKRSVTLGTNQQYPESSKAYPTPVPGQFQSYHGSEGALKTPKTAIRMPAGFGYTPHGLLLTGLGAGGVVQFTQGGRTHSAKADDKGQLSLTLRAGDDVVISYTQPKGGSVRLTISKLGVAGEKLASPVAQRLSRITADQSGYGYAVTKLEVPSSASTTFQPYLFQGYRDASGYFHLPSKLPAPANTIGVVGDSLSDQQFYWDDAGGSAPPRTWATQLRDRSLPLLVSGVHGASVTGTQRDPQEQAKYLKYGWDVKTRLKNMIDTGVKTIVLAVGANDARFNVDPAKFIAAYKQLIDMVPPDVKLVICGFKFPSNYGGPNRDAIASAYEDIAAYMFKRKKAPGSPPDIFVKNLFDGMLDAQGHIAAAYRKGTDAIHPSEAGQGHMADIMFDILAPASAAKGLRVSTSGAGNGGAAAITASQWATITQAPGDAKSPLMSKTMAQAILSKVGDVPVDPTPSTKSHDNYIGALRLIARAALGELTDIEKKTLGKSTAMATALRWAGQIDKLARKLDYGDGIAIIRKNQSSTYDTAARLETTKARGIERAWLVYLHEPGLVDKVLQSPTTYSELAPDLAGVLTDAQAKTIIDEATAAHRTLKLEASNNEDPLSHTLLLLAYVHTKKAVPAAVTSLDSTRIYQNAQSIVVQAKAMATQFAAGQTGLQVLGMLAPAFGQGLKAKLDQESSTPVSDLSLSKSKVALEGAFDILMKDRRAFAMISAITNRAPLDVRYDGDYLPVKIQEGTLTVSQLIATIDASPEILPGQPITKDALRAIVRAVASLAHATTNVDAKHMVVDFKLTKTLLDKALQNGNPGAAVIKAMLGTFMPNQEPTVSQLLQHFLSPITINLQPTQGVVASPYEGVLLPFHALQQLQKDWSQIKHSGDRVSNEELYSFIESRKSTSNYYQFLSANPIFQKMIFWSKKKDASGTHLTKLLNAMEQRINKELYGTFKGKTLMPQSTTRDGALAVWIYSPFFSVPGPTTSDKWIDTWDDDIKVYETLSKQNIDEFLAGSTSLPIGMKETMLELEDLGTMVGQVADTGLPGNRSGDGKYTVGNIRLALYSRIVDSSTLPAGKKKSSTETDGSGQGASETLTPEQTRAAMAKTLLPQIPTPLATALSNLYPKLWDALADESLKQDDARELQVLKQAVQGVFPDPTTQHDDCVHLARVMRNLMSGIGMAEAGKSKVIRGFDLKVFTKKGTGDEAGEIAKNALEGILGQQNYSQWLMQSIIPKMRSEVVKVPGLEDQIMTYASSLVSLESVKALRDHVAKTKQGQPDMDQVKEGILAQLASLLPGLSPEKVDALMTELATNMTLATQPDIQKDIQTLVDLYGKLPEDDASYRAVGKTLLEQLGIKLTPKFPMDKLGIFAQRAVRALSSTLRFQNTIQDRDDEVMKAVLTALDDIMGKNDGKWIVPESTEGACYLKAANGEWVRVDQLPLEDAKKAYKQQTGLEFKATTQKELVAEVTKAYRGEFGTTMKMKVRQMTFAFKVGAVHITSFLVGTVLTAIAMRMNPGKQWDDKVKYGLGFVIAGMGLGVGLTKAGFNLRLLSAASSDIVKSLADLTKVEKDLKTFGSWGAIGTQLDKVESVCRMISGSLYVGYGAVSIYSVMSGKYFNYDLQLVDGLVNFLGGVLPFFEGMAQWGKWKVAAVGVEALGTTFKSRAFQLGAKLYSMKMPFTFSGMAFGMGAAITSAAILGYALAAYSSQETKKNKAKAYFKKVMNAHLGKYWGNLDYWQAQDREQIGYTV</sequence>
<keyword evidence="2" id="KW-0472">Membrane</keyword>
<keyword evidence="2" id="KW-0812">Transmembrane</keyword>
<name>A0A2T1HRF3_9HYPH</name>
<dbReference type="SUPFAM" id="SSF52266">
    <property type="entry name" value="SGNH hydrolase"/>
    <property type="match status" value="1"/>
</dbReference>
<proteinExistence type="predicted"/>
<dbReference type="OrthoDB" id="1828825at2"/>
<evidence type="ECO:0000313" key="4">
    <source>
        <dbReference type="EMBL" id="PSC04225.1"/>
    </source>
</evidence>
<dbReference type="CDD" id="cd00229">
    <property type="entry name" value="SGNH_hydrolase"/>
    <property type="match status" value="1"/>
</dbReference>
<gene>
    <name evidence="4" type="ORF">SLNSH_14625</name>
</gene>